<protein>
    <submittedName>
        <fullName evidence="2">Uncharacterized protein</fullName>
    </submittedName>
</protein>
<feature type="non-terminal residue" evidence="2">
    <location>
        <position position="102"/>
    </location>
</feature>
<feature type="region of interest" description="Disordered" evidence="1">
    <location>
        <begin position="1"/>
        <end position="102"/>
    </location>
</feature>
<feature type="compositionally biased region" description="Pro residues" evidence="1">
    <location>
        <begin position="1"/>
        <end position="11"/>
    </location>
</feature>
<feature type="non-terminal residue" evidence="2">
    <location>
        <position position="1"/>
    </location>
</feature>
<dbReference type="AlphaFoldDB" id="A0AAD4QSR3"/>
<evidence type="ECO:0000313" key="2">
    <source>
        <dbReference type="EMBL" id="KAI0307079.1"/>
    </source>
</evidence>
<feature type="compositionally biased region" description="Low complexity" evidence="1">
    <location>
        <begin position="46"/>
        <end position="57"/>
    </location>
</feature>
<dbReference type="EMBL" id="WTXG01000002">
    <property type="protein sequence ID" value="KAI0307079.1"/>
    <property type="molecule type" value="Genomic_DNA"/>
</dbReference>
<organism evidence="2 3">
    <name type="scientific">Multifurca ochricompacta</name>
    <dbReference type="NCBI Taxonomy" id="376703"/>
    <lineage>
        <taxon>Eukaryota</taxon>
        <taxon>Fungi</taxon>
        <taxon>Dikarya</taxon>
        <taxon>Basidiomycota</taxon>
        <taxon>Agaricomycotina</taxon>
        <taxon>Agaricomycetes</taxon>
        <taxon>Russulales</taxon>
        <taxon>Russulaceae</taxon>
        <taxon>Multifurca</taxon>
    </lineage>
</organism>
<evidence type="ECO:0000313" key="3">
    <source>
        <dbReference type="Proteomes" id="UP001203297"/>
    </source>
</evidence>
<comment type="caution">
    <text evidence="2">The sequence shown here is derived from an EMBL/GenBank/DDBJ whole genome shotgun (WGS) entry which is preliminary data.</text>
</comment>
<proteinExistence type="predicted"/>
<dbReference type="Proteomes" id="UP001203297">
    <property type="component" value="Unassembled WGS sequence"/>
</dbReference>
<feature type="compositionally biased region" description="Basic residues" evidence="1">
    <location>
        <begin position="35"/>
        <end position="45"/>
    </location>
</feature>
<reference evidence="2" key="1">
    <citation type="journal article" date="2022" name="New Phytol.">
        <title>Evolutionary transition to the ectomycorrhizal habit in the genomes of a hyperdiverse lineage of mushroom-forming fungi.</title>
        <authorList>
            <person name="Looney B."/>
            <person name="Miyauchi S."/>
            <person name="Morin E."/>
            <person name="Drula E."/>
            <person name="Courty P.E."/>
            <person name="Kohler A."/>
            <person name="Kuo A."/>
            <person name="LaButti K."/>
            <person name="Pangilinan J."/>
            <person name="Lipzen A."/>
            <person name="Riley R."/>
            <person name="Andreopoulos W."/>
            <person name="He G."/>
            <person name="Johnson J."/>
            <person name="Nolan M."/>
            <person name="Tritt A."/>
            <person name="Barry K.W."/>
            <person name="Grigoriev I.V."/>
            <person name="Nagy L.G."/>
            <person name="Hibbett D."/>
            <person name="Henrissat B."/>
            <person name="Matheny P.B."/>
            <person name="Labbe J."/>
            <person name="Martin F.M."/>
        </authorList>
    </citation>
    <scope>NUCLEOTIDE SEQUENCE</scope>
    <source>
        <strain evidence="2">BPL690</strain>
    </source>
</reference>
<keyword evidence="3" id="KW-1185">Reference proteome</keyword>
<accession>A0AAD4QSR3</accession>
<sequence length="102" mass="11100">SSPPSPSPSPSPLFCTHSAMDAKPSFPCPPSTPPFRKHYHRKRISLTRLSSDTTTTLPVYLRTEDLPDDSPPDYPESANEADADTDHSTSDAPLPLISPRSL</sequence>
<gene>
    <name evidence="2" type="ORF">B0F90DRAFT_1684969</name>
</gene>
<name>A0AAD4QSR3_9AGAM</name>
<evidence type="ECO:0000256" key="1">
    <source>
        <dbReference type="SAM" id="MobiDB-lite"/>
    </source>
</evidence>